<protein>
    <recommendedName>
        <fullName evidence="2">Ankyrin repeat protein</fullName>
    </recommendedName>
</protein>
<reference evidence="1" key="1">
    <citation type="journal article" date="2020" name="Nature">
        <title>Giant virus diversity and host interactions through global metagenomics.</title>
        <authorList>
            <person name="Schulz F."/>
            <person name="Roux S."/>
            <person name="Paez-Espino D."/>
            <person name="Jungbluth S."/>
            <person name="Walsh D.A."/>
            <person name="Denef V.J."/>
            <person name="McMahon K.D."/>
            <person name="Konstantinidis K.T."/>
            <person name="Eloe-Fadrosh E.A."/>
            <person name="Kyrpides N.C."/>
            <person name="Woyke T."/>
        </authorList>
    </citation>
    <scope>NUCLEOTIDE SEQUENCE</scope>
    <source>
        <strain evidence="1">GVMAG-M-3300023179-150</strain>
    </source>
</reference>
<evidence type="ECO:0008006" key="2">
    <source>
        <dbReference type="Google" id="ProtNLM"/>
    </source>
</evidence>
<accession>A0A6C0E7T5</accession>
<organism evidence="1">
    <name type="scientific">viral metagenome</name>
    <dbReference type="NCBI Taxonomy" id="1070528"/>
    <lineage>
        <taxon>unclassified sequences</taxon>
        <taxon>metagenomes</taxon>
        <taxon>organismal metagenomes</taxon>
    </lineage>
</organism>
<proteinExistence type="predicted"/>
<dbReference type="SUPFAM" id="SSF140860">
    <property type="entry name" value="Pseudo ankyrin repeat-like"/>
    <property type="match status" value="1"/>
</dbReference>
<dbReference type="EMBL" id="MN739747">
    <property type="protein sequence ID" value="QHT24630.1"/>
    <property type="molecule type" value="Genomic_DNA"/>
</dbReference>
<dbReference type="AlphaFoldDB" id="A0A6C0E7T5"/>
<name>A0A6C0E7T5_9ZZZZ</name>
<sequence length="292" mass="33975">MSLQGPFFSITHTLIYYEKHFKNIYEEPLENVGIQTLIVPYEKIHEFYKCGEYIYVLYVPHDVLTTDSLNYPGCKLCKTSQLVITGKYHLYNVNTIKTLNLKITPEYINDVCSLGLIDILDFLVTSNYSFEYDDWSLYYASVSNQEKVLKWWFNSGLPLKYSTSAMDCASDRGYTNILQLWKDSGVRLAYTGLAMAYASKNGHVNALQWWKDSGLTIRYLKYALTWATSFNRINVLEWWKDSGLPLAYPSNLLDGAEEYGCQQSIQWWKDSGLPYHRDNTHDDDLKDFVDDF</sequence>
<evidence type="ECO:0000313" key="1">
    <source>
        <dbReference type="EMBL" id="QHT24630.1"/>
    </source>
</evidence>